<dbReference type="AlphaFoldDB" id="A0A4Q1JWD9"/>
<dbReference type="EMBL" id="SAWZ01000003">
    <property type="protein sequence ID" value="RXR06347.1"/>
    <property type="molecule type" value="Genomic_DNA"/>
</dbReference>
<evidence type="ECO:0000256" key="3">
    <source>
        <dbReference type="ARBA" id="ARBA00022679"/>
    </source>
</evidence>
<feature type="region of interest" description="Disordered" evidence="4">
    <location>
        <begin position="25"/>
        <end position="62"/>
    </location>
</feature>
<dbReference type="Pfam" id="PF00534">
    <property type="entry name" value="Glycos_transf_1"/>
    <property type="match status" value="1"/>
</dbReference>
<evidence type="ECO:0000256" key="4">
    <source>
        <dbReference type="SAM" id="MobiDB-lite"/>
    </source>
</evidence>
<feature type="compositionally biased region" description="Low complexity" evidence="4">
    <location>
        <begin position="501"/>
        <end position="516"/>
    </location>
</feature>
<dbReference type="OrthoDB" id="4611853at2"/>
<feature type="domain" description="Glycosyl transferase family 1" evidence="5">
    <location>
        <begin position="290"/>
        <end position="455"/>
    </location>
</feature>
<evidence type="ECO:0000256" key="1">
    <source>
        <dbReference type="ARBA" id="ARBA00009481"/>
    </source>
</evidence>
<name>A0A4Q1JWD9_9GAMM</name>
<dbReference type="SUPFAM" id="SSF53756">
    <property type="entry name" value="UDP-Glycosyltransferase/glycogen phosphorylase"/>
    <property type="match status" value="1"/>
</dbReference>
<evidence type="ECO:0000256" key="2">
    <source>
        <dbReference type="ARBA" id="ARBA00022676"/>
    </source>
</evidence>
<evidence type="ECO:0000313" key="7">
    <source>
        <dbReference type="Proteomes" id="UP000289784"/>
    </source>
</evidence>
<comment type="caution">
    <text evidence="6">The sequence shown here is derived from an EMBL/GenBank/DDBJ whole genome shotgun (WGS) entry which is preliminary data.</text>
</comment>
<keyword evidence="2" id="KW-0328">Glycosyltransferase</keyword>
<dbReference type="Gene3D" id="3.40.50.2000">
    <property type="entry name" value="Glycogen Phosphorylase B"/>
    <property type="match status" value="2"/>
</dbReference>
<dbReference type="InterPro" id="IPR001296">
    <property type="entry name" value="Glyco_trans_1"/>
</dbReference>
<evidence type="ECO:0000313" key="6">
    <source>
        <dbReference type="EMBL" id="RXR06347.1"/>
    </source>
</evidence>
<dbReference type="PANTHER" id="PTHR12526">
    <property type="entry name" value="GLYCOSYLTRANSFERASE"/>
    <property type="match status" value="1"/>
</dbReference>
<sequence>MTPHAWSADEATARPLLRYTLTMPRRCASGPLSPPRRDREAPTPRATARPDRDAFLPSPSSIPKPGALMHKRVVYLCESFPVLSETFISDQVEQLLAADVPVQVLSLFEGRNAALNARWRADSRRDAALTTLYRDRQQARSALIAPWLVLRLLLRPASWAITLRCALQARGALRDAVFYAGWLSKHPQRADVLVCHFGPVGYLGALLRAWGLIDAQQVTVFHGYDMSRVIQSKGRGFYRPLFRDDGHHSLAITRHWQALLRSIGDAAPSWVPLGVDTTAVAFRPRPYPEHGPIRLITVGRLTAKKGQADTLRALAQLPADQPWSGNWEYHLVGTGPDEAELKALAASLGLQERVIFHGGLPHAKTLELLETSDVFVLTSKTAADGDMEGLPIALMEALASGMPTLSTRHSGIPELITHLHNGLLCDEGDVQGLRDNLAMIMAEPQLWGRLVIAGRETVERQFDLPTNAQTFARFLDDVCEGRPLLSYGEAMPAPEAEEASEPLPLLAAAPASTTEA</sequence>
<dbReference type="PANTHER" id="PTHR12526:SF640">
    <property type="entry name" value="COLANIC ACID BIOSYNTHESIS GLYCOSYLTRANSFERASE WCAL-RELATED"/>
    <property type="match status" value="1"/>
</dbReference>
<dbReference type="GO" id="GO:0016757">
    <property type="term" value="F:glycosyltransferase activity"/>
    <property type="evidence" value="ECO:0007669"/>
    <property type="project" value="UniProtKB-KW"/>
</dbReference>
<feature type="compositionally biased region" description="Basic and acidic residues" evidence="4">
    <location>
        <begin position="35"/>
        <end position="54"/>
    </location>
</feature>
<reference evidence="6 7" key="1">
    <citation type="submission" date="2019-01" db="EMBL/GenBank/DDBJ databases">
        <title>Pseudoxanthomonas composti sp. nov., isolated from compost.</title>
        <authorList>
            <person name="Yang G."/>
        </authorList>
    </citation>
    <scope>NUCLEOTIDE SEQUENCE [LARGE SCALE GENOMIC DNA]</scope>
    <source>
        <strain evidence="6 7">GSS15</strain>
    </source>
</reference>
<dbReference type="Proteomes" id="UP000289784">
    <property type="component" value="Unassembled WGS sequence"/>
</dbReference>
<accession>A0A4Q1JWD9</accession>
<proteinExistence type="inferred from homology"/>
<evidence type="ECO:0000259" key="5">
    <source>
        <dbReference type="Pfam" id="PF00534"/>
    </source>
</evidence>
<keyword evidence="3 6" id="KW-0808">Transferase</keyword>
<keyword evidence="7" id="KW-1185">Reference proteome</keyword>
<gene>
    <name evidence="6" type="ORF">EPA99_06730</name>
</gene>
<feature type="region of interest" description="Disordered" evidence="4">
    <location>
        <begin position="493"/>
        <end position="516"/>
    </location>
</feature>
<protein>
    <submittedName>
        <fullName evidence="6">Colanic acid biosynthesis glycosyltransferase WcaL</fullName>
    </submittedName>
</protein>
<dbReference type="RefSeq" id="WP_129470454.1">
    <property type="nucleotide sequence ID" value="NZ_SAWZ01000003.1"/>
</dbReference>
<comment type="similarity">
    <text evidence="1">Belongs to the glycosyltransferase group 1 family. Glycosyltransferase 4 subfamily.</text>
</comment>
<dbReference type="GO" id="GO:1901135">
    <property type="term" value="P:carbohydrate derivative metabolic process"/>
    <property type="evidence" value="ECO:0007669"/>
    <property type="project" value="UniProtKB-ARBA"/>
</dbReference>
<organism evidence="6 7">
    <name type="scientific">Pseudoxanthomonas composti</name>
    <dbReference type="NCBI Taxonomy" id="2137479"/>
    <lineage>
        <taxon>Bacteria</taxon>
        <taxon>Pseudomonadati</taxon>
        <taxon>Pseudomonadota</taxon>
        <taxon>Gammaproteobacteria</taxon>
        <taxon>Lysobacterales</taxon>
        <taxon>Lysobacteraceae</taxon>
        <taxon>Pseudoxanthomonas</taxon>
    </lineage>
</organism>